<dbReference type="Proteomes" id="UP001055303">
    <property type="component" value="Unassembled WGS sequence"/>
</dbReference>
<sequence length="175" mass="19148">MITGLVWLLAMTSGQDVLAQSMNLPDAASNERFQGLRRSAPVFTYREVTSRLPPMPAEPEAGAAPRRAASGSYMTAGRSRPIESGKASWYQHPGRTASGEIYDPDRLTAAHRSLPFGKRVLVVNKRNGRSVVVRITDRTNARTQARRPYIVDLSRGSARALGIDGIGQVALYEPR</sequence>
<dbReference type="EC" id="4.2.2.-" evidence="1"/>
<organism evidence="3 4">
    <name type="scientific">Methylobacterium dankookense</name>
    <dbReference type="NCBI Taxonomy" id="560405"/>
    <lineage>
        <taxon>Bacteria</taxon>
        <taxon>Pseudomonadati</taxon>
        <taxon>Pseudomonadota</taxon>
        <taxon>Alphaproteobacteria</taxon>
        <taxon>Hyphomicrobiales</taxon>
        <taxon>Methylobacteriaceae</taxon>
        <taxon>Methylobacterium</taxon>
    </lineage>
</organism>
<dbReference type="PANTHER" id="PTHR34183">
    <property type="entry name" value="ENDOLYTIC PEPTIDOGLYCAN TRANSGLYCOSYLASE RLPA"/>
    <property type="match status" value="1"/>
</dbReference>
<feature type="domain" description="RlpA-like protein double-psi beta-barrel" evidence="2">
    <location>
        <begin position="83"/>
        <end position="168"/>
    </location>
</feature>
<comment type="function">
    <text evidence="1">Lytic transglycosylase with a strong preference for naked glycan strands that lack stem peptides.</text>
</comment>
<accession>A0ABQ4RKY8</accession>
<dbReference type="PANTHER" id="PTHR34183:SF8">
    <property type="entry name" value="ENDOLYTIC PEPTIDOGLYCAN TRANSGLYCOSYLASE RLPA-RELATED"/>
    <property type="match status" value="1"/>
</dbReference>
<protein>
    <recommendedName>
        <fullName evidence="1">Endolytic peptidoglycan transglycosylase RlpA</fullName>
        <ecNumber evidence="1">4.2.2.-</ecNumber>
    </recommendedName>
</protein>
<evidence type="ECO:0000259" key="2">
    <source>
        <dbReference type="Pfam" id="PF03330"/>
    </source>
</evidence>
<gene>
    <name evidence="3" type="primary">rlpA_2</name>
    <name evidence="1" type="synonym">rlpA</name>
    <name evidence="3" type="ORF">IFDJLNFL_4376</name>
</gene>
<keyword evidence="1" id="KW-0961">Cell wall biogenesis/degradation</keyword>
<dbReference type="CDD" id="cd22268">
    <property type="entry name" value="DPBB_RlpA-like"/>
    <property type="match status" value="1"/>
</dbReference>
<evidence type="ECO:0000313" key="4">
    <source>
        <dbReference type="Proteomes" id="UP001055303"/>
    </source>
</evidence>
<proteinExistence type="inferred from homology"/>
<dbReference type="InterPro" id="IPR034718">
    <property type="entry name" value="RlpA"/>
</dbReference>
<dbReference type="SUPFAM" id="SSF50685">
    <property type="entry name" value="Barwin-like endoglucanases"/>
    <property type="match status" value="1"/>
</dbReference>
<reference evidence="3" key="2">
    <citation type="submission" date="2021-08" db="EMBL/GenBank/DDBJ databases">
        <authorList>
            <person name="Tani A."/>
            <person name="Ola A."/>
            <person name="Ogura Y."/>
            <person name="Katsura K."/>
            <person name="Hayashi T."/>
        </authorList>
    </citation>
    <scope>NUCLEOTIDE SEQUENCE</scope>
    <source>
        <strain evidence="3">DSM 22415</strain>
    </source>
</reference>
<dbReference type="Pfam" id="PF03330">
    <property type="entry name" value="DPBB_1"/>
    <property type="match status" value="1"/>
</dbReference>
<comment type="caution">
    <text evidence="3">The sequence shown here is derived from an EMBL/GenBank/DDBJ whole genome shotgun (WGS) entry which is preliminary data.</text>
</comment>
<keyword evidence="4" id="KW-1185">Reference proteome</keyword>
<reference evidence="3" key="1">
    <citation type="journal article" date="2021" name="Front. Microbiol.">
        <title>Comprehensive Comparative Genomics and Phenotyping of Methylobacterium Species.</title>
        <authorList>
            <person name="Alessa O."/>
            <person name="Ogura Y."/>
            <person name="Fujitani Y."/>
            <person name="Takami H."/>
            <person name="Hayashi T."/>
            <person name="Sahin N."/>
            <person name="Tani A."/>
        </authorList>
    </citation>
    <scope>NUCLEOTIDE SEQUENCE</scope>
    <source>
        <strain evidence="3">DSM 22415</strain>
    </source>
</reference>
<dbReference type="Gene3D" id="2.40.40.10">
    <property type="entry name" value="RlpA-like domain"/>
    <property type="match status" value="1"/>
</dbReference>
<dbReference type="EMBL" id="BPQI01000150">
    <property type="protein sequence ID" value="GJD58455.1"/>
    <property type="molecule type" value="Genomic_DNA"/>
</dbReference>
<evidence type="ECO:0000256" key="1">
    <source>
        <dbReference type="HAMAP-Rule" id="MF_02071"/>
    </source>
</evidence>
<keyword evidence="1" id="KW-0456">Lyase</keyword>
<name>A0ABQ4RKY8_9HYPH</name>
<dbReference type="HAMAP" id="MF_02071">
    <property type="entry name" value="RlpA"/>
    <property type="match status" value="1"/>
</dbReference>
<evidence type="ECO:0000313" key="3">
    <source>
        <dbReference type="EMBL" id="GJD58455.1"/>
    </source>
</evidence>
<comment type="similarity">
    <text evidence="1">Belongs to the RlpA family.</text>
</comment>
<dbReference type="InterPro" id="IPR036908">
    <property type="entry name" value="RlpA-like_sf"/>
</dbReference>
<dbReference type="InterPro" id="IPR009009">
    <property type="entry name" value="RlpA-like_DPBB"/>
</dbReference>